<proteinExistence type="inferred from homology"/>
<dbReference type="Gene3D" id="3.60.20.10">
    <property type="entry name" value="Glutamine Phosphoribosylpyrophosphate, subunit 1, domain 1"/>
    <property type="match status" value="1"/>
</dbReference>
<dbReference type="Pfam" id="PF00733">
    <property type="entry name" value="Asn_synthase"/>
    <property type="match status" value="1"/>
</dbReference>
<dbReference type="SUPFAM" id="SSF56235">
    <property type="entry name" value="N-terminal nucleophile aminohydrolases (Ntn hydrolases)"/>
    <property type="match status" value="1"/>
</dbReference>
<dbReference type="PROSITE" id="PS51278">
    <property type="entry name" value="GATASE_TYPE_2"/>
    <property type="match status" value="1"/>
</dbReference>
<protein>
    <recommendedName>
        <fullName evidence="3">asparagine synthase (glutamine-hydrolyzing)</fullName>
        <ecNumber evidence="3">6.3.5.4</ecNumber>
    </recommendedName>
</protein>
<evidence type="ECO:0000256" key="5">
    <source>
        <dbReference type="ARBA" id="ARBA00022840"/>
    </source>
</evidence>
<dbReference type="InterPro" id="IPR001962">
    <property type="entry name" value="Asn_synthase"/>
</dbReference>
<name>A0A1Y1RUI6_9SPIO</name>
<dbReference type="InterPro" id="IPR014729">
    <property type="entry name" value="Rossmann-like_a/b/a_fold"/>
</dbReference>
<organism evidence="12 13">
    <name type="scientific">Marispirochaeta aestuarii</name>
    <dbReference type="NCBI Taxonomy" id="1963862"/>
    <lineage>
        <taxon>Bacteria</taxon>
        <taxon>Pseudomonadati</taxon>
        <taxon>Spirochaetota</taxon>
        <taxon>Spirochaetia</taxon>
        <taxon>Spirochaetales</taxon>
        <taxon>Spirochaetaceae</taxon>
        <taxon>Marispirochaeta</taxon>
    </lineage>
</organism>
<dbReference type="CDD" id="cd01991">
    <property type="entry name" value="Asn_synthase_B_C"/>
    <property type="match status" value="1"/>
</dbReference>
<dbReference type="Pfam" id="PF13537">
    <property type="entry name" value="GATase_7"/>
    <property type="match status" value="1"/>
</dbReference>
<dbReference type="PIRSF" id="PIRSF001589">
    <property type="entry name" value="Asn_synthetase_glu-h"/>
    <property type="match status" value="1"/>
</dbReference>
<dbReference type="STRING" id="1963862.B4O97_16040"/>
<dbReference type="InterPro" id="IPR017932">
    <property type="entry name" value="GATase_2_dom"/>
</dbReference>
<dbReference type="GO" id="GO:0005524">
    <property type="term" value="F:ATP binding"/>
    <property type="evidence" value="ECO:0007669"/>
    <property type="project" value="UniProtKB-KW"/>
</dbReference>
<dbReference type="CDD" id="cd00712">
    <property type="entry name" value="AsnB"/>
    <property type="match status" value="1"/>
</dbReference>
<dbReference type="PANTHER" id="PTHR43284:SF1">
    <property type="entry name" value="ASPARAGINE SYNTHETASE"/>
    <property type="match status" value="1"/>
</dbReference>
<evidence type="ECO:0000256" key="9">
    <source>
        <dbReference type="PIRSR" id="PIRSR001589-2"/>
    </source>
</evidence>
<dbReference type="InterPro" id="IPR029055">
    <property type="entry name" value="Ntn_hydrolases_N"/>
</dbReference>
<dbReference type="SUPFAM" id="SSF52402">
    <property type="entry name" value="Adenine nucleotide alpha hydrolases-like"/>
    <property type="match status" value="1"/>
</dbReference>
<keyword evidence="8" id="KW-0061">Asparagine biosynthesis</keyword>
<feature type="domain" description="Glutamine amidotransferase type-2" evidence="11">
    <location>
        <begin position="2"/>
        <end position="216"/>
    </location>
</feature>
<dbReference type="EC" id="6.3.5.4" evidence="3"/>
<feature type="active site" description="For GATase activity" evidence="8">
    <location>
        <position position="2"/>
    </location>
</feature>
<evidence type="ECO:0000256" key="6">
    <source>
        <dbReference type="ARBA" id="ARBA00022962"/>
    </source>
</evidence>
<accession>A0A1Y1RUI6</accession>
<evidence type="ECO:0000256" key="2">
    <source>
        <dbReference type="ARBA" id="ARBA00005752"/>
    </source>
</evidence>
<dbReference type="GO" id="GO:0006529">
    <property type="term" value="P:asparagine biosynthetic process"/>
    <property type="evidence" value="ECO:0007669"/>
    <property type="project" value="UniProtKB-KW"/>
</dbReference>
<feature type="site" description="Important for beta-aspartyl-AMP intermediate formation" evidence="10">
    <location>
        <position position="371"/>
    </location>
</feature>
<evidence type="ECO:0000259" key="11">
    <source>
        <dbReference type="PROSITE" id="PS51278"/>
    </source>
</evidence>
<evidence type="ECO:0000313" key="13">
    <source>
        <dbReference type="Proteomes" id="UP000192343"/>
    </source>
</evidence>
<evidence type="ECO:0000313" key="12">
    <source>
        <dbReference type="EMBL" id="ORC32669.1"/>
    </source>
</evidence>
<evidence type="ECO:0000256" key="4">
    <source>
        <dbReference type="ARBA" id="ARBA00022741"/>
    </source>
</evidence>
<keyword evidence="5 9" id="KW-0067">ATP-binding</keyword>
<dbReference type="InterPro" id="IPR006426">
    <property type="entry name" value="Asn_synth_AEB"/>
</dbReference>
<gene>
    <name evidence="12" type="ORF">B4O97_16040</name>
</gene>
<dbReference type="RefSeq" id="WP_083052395.1">
    <property type="nucleotide sequence ID" value="NZ_MWQY01000021.1"/>
</dbReference>
<evidence type="ECO:0000256" key="7">
    <source>
        <dbReference type="ARBA" id="ARBA00048741"/>
    </source>
</evidence>
<evidence type="ECO:0000256" key="1">
    <source>
        <dbReference type="ARBA" id="ARBA00005187"/>
    </source>
</evidence>
<evidence type="ECO:0000256" key="8">
    <source>
        <dbReference type="PIRSR" id="PIRSR001589-1"/>
    </source>
</evidence>
<keyword evidence="8" id="KW-0028">Amino-acid biosynthesis</keyword>
<keyword evidence="6 8" id="KW-0315">Glutamine amidotransferase</keyword>
<dbReference type="Proteomes" id="UP000192343">
    <property type="component" value="Unassembled WGS sequence"/>
</dbReference>
<keyword evidence="13" id="KW-1185">Reference proteome</keyword>
<dbReference type="InterPro" id="IPR051786">
    <property type="entry name" value="ASN_synthetase/amidase"/>
</dbReference>
<dbReference type="NCBIfam" id="TIGR01536">
    <property type="entry name" value="asn_synth_AEB"/>
    <property type="match status" value="1"/>
</dbReference>
<evidence type="ECO:0000256" key="3">
    <source>
        <dbReference type="ARBA" id="ARBA00012737"/>
    </source>
</evidence>
<feature type="binding site" evidence="9">
    <location>
        <position position="99"/>
    </location>
    <ligand>
        <name>L-glutamine</name>
        <dbReference type="ChEBI" id="CHEBI:58359"/>
    </ligand>
</feature>
<dbReference type="GO" id="GO:0005829">
    <property type="term" value="C:cytosol"/>
    <property type="evidence" value="ECO:0007669"/>
    <property type="project" value="TreeGrafter"/>
</dbReference>
<dbReference type="EMBL" id="MWQY01000021">
    <property type="protein sequence ID" value="ORC32669.1"/>
    <property type="molecule type" value="Genomic_DNA"/>
</dbReference>
<evidence type="ECO:0000256" key="10">
    <source>
        <dbReference type="PIRSR" id="PIRSR001589-3"/>
    </source>
</evidence>
<sequence>MCGICGIFDTSGSPVRRETLDAMTDSLRHRGPEARGTWLERGIGLGHARLSIIDLATGDQPMSNEDASLWISFNGEVFNYLELRDELMARGHIFKTTSDTEVILHGYEEYGTDFFRRMNGQWACALWNTGRRELLLCRDRVGIAPLFFTSVSSKGGRRILFASEPKALFRDPGVPRELDPRGLAESFTFWTTVAPRSVFKGIRDLPPGRWIRFTEGSEQEGSYWELRYPPRSAETAGSAAEHARHLRETLVEATRLRFTRSDVPVAAYLSGGIDSSVTTAVIRNFTDTRIKTFSLRFADTEFDEGGYQEQMVSRLGTDHETLTVTNQDIGEVFPEVVAQAEKPLLRTAPAPMFLLSRFVRDSGYKVVVTGEGSDEMLGGYDIFREALVRDFIARAPESALRPEIIRHLYPWLQRNPASAPAFAKSFFSQSLDPADAALSHRPRWQSASGIMRLLHPDLQDEVAQYRVADVLLERMPAGAAGWHPLSRAQWLEITTLLAGYLLASQGDRMLMAHGVEGRFPFLDPDLIDLAAALPPRYKIMGLDEKYLLKYAFADLVPEQILRRPKQPYRAPDAGSFFSREPEWLKEITEPRQVRNSGVFNPQAVENLIQKCRRKKGQGMSNFDNMAVTAVLSTLLLQRQTAGSS</sequence>
<dbReference type="GO" id="GO:0004066">
    <property type="term" value="F:asparagine synthase (glutamine-hydrolyzing) activity"/>
    <property type="evidence" value="ECO:0007669"/>
    <property type="project" value="UniProtKB-EC"/>
</dbReference>
<reference evidence="12 13" key="1">
    <citation type="submission" date="2017-03" db="EMBL/GenBank/DDBJ databases">
        <title>Draft Genome sequence of Marispirochaeta sp. strain JC444.</title>
        <authorList>
            <person name="Shivani Y."/>
            <person name="Subhash Y."/>
            <person name="Sasikala C."/>
            <person name="Ramana C."/>
        </authorList>
    </citation>
    <scope>NUCLEOTIDE SEQUENCE [LARGE SCALE GENOMIC DNA]</scope>
    <source>
        <strain evidence="12 13">JC444</strain>
    </source>
</reference>
<comment type="pathway">
    <text evidence="1">Amino-acid biosynthesis; L-asparagine biosynthesis; L-asparagine from L-aspartate (L-Gln route): step 1/1.</text>
</comment>
<keyword evidence="4 9" id="KW-0547">Nucleotide-binding</keyword>
<comment type="catalytic activity">
    <reaction evidence="7">
        <text>L-aspartate + L-glutamine + ATP + H2O = L-asparagine + L-glutamate + AMP + diphosphate + H(+)</text>
        <dbReference type="Rhea" id="RHEA:12228"/>
        <dbReference type="ChEBI" id="CHEBI:15377"/>
        <dbReference type="ChEBI" id="CHEBI:15378"/>
        <dbReference type="ChEBI" id="CHEBI:29985"/>
        <dbReference type="ChEBI" id="CHEBI:29991"/>
        <dbReference type="ChEBI" id="CHEBI:30616"/>
        <dbReference type="ChEBI" id="CHEBI:33019"/>
        <dbReference type="ChEBI" id="CHEBI:58048"/>
        <dbReference type="ChEBI" id="CHEBI:58359"/>
        <dbReference type="ChEBI" id="CHEBI:456215"/>
        <dbReference type="EC" id="6.3.5.4"/>
    </reaction>
</comment>
<dbReference type="OrthoDB" id="9763290at2"/>
<comment type="caution">
    <text evidence="12">The sequence shown here is derived from an EMBL/GenBank/DDBJ whole genome shotgun (WGS) entry which is preliminary data.</text>
</comment>
<dbReference type="InterPro" id="IPR033738">
    <property type="entry name" value="AsnB_N"/>
</dbReference>
<dbReference type="Gene3D" id="3.40.50.620">
    <property type="entry name" value="HUPs"/>
    <property type="match status" value="2"/>
</dbReference>
<comment type="similarity">
    <text evidence="2">Belongs to the asparagine synthetase family.</text>
</comment>
<dbReference type="AlphaFoldDB" id="A0A1Y1RUI6"/>
<dbReference type="PANTHER" id="PTHR43284">
    <property type="entry name" value="ASPARAGINE SYNTHETASE (GLUTAMINE-HYDROLYZING)"/>
    <property type="match status" value="1"/>
</dbReference>